<evidence type="ECO:0000313" key="1">
    <source>
        <dbReference type="EMBL" id="GIY96732.1"/>
    </source>
</evidence>
<sequence>MHYCRQIKAEKNQRKKDPECENYIYFVPARKMRSFGGSSRTARVLFVQKSTRGWMKKVMCCEEHVLRRCGVLVFTFARAPKSYSM</sequence>
<dbReference type="EMBL" id="BPLR01018083">
    <property type="protein sequence ID" value="GIY96732.1"/>
    <property type="molecule type" value="Genomic_DNA"/>
</dbReference>
<dbReference type="Proteomes" id="UP001054945">
    <property type="component" value="Unassembled WGS sequence"/>
</dbReference>
<protein>
    <submittedName>
        <fullName evidence="1">Uncharacterized protein</fullName>
    </submittedName>
</protein>
<gene>
    <name evidence="1" type="ORF">CEXT_86371</name>
</gene>
<proteinExistence type="predicted"/>
<accession>A0AAV4XNP4</accession>
<dbReference type="AlphaFoldDB" id="A0AAV4XNP4"/>
<comment type="caution">
    <text evidence="1">The sequence shown here is derived from an EMBL/GenBank/DDBJ whole genome shotgun (WGS) entry which is preliminary data.</text>
</comment>
<keyword evidence="2" id="KW-1185">Reference proteome</keyword>
<reference evidence="1 2" key="1">
    <citation type="submission" date="2021-06" db="EMBL/GenBank/DDBJ databases">
        <title>Caerostris extrusa draft genome.</title>
        <authorList>
            <person name="Kono N."/>
            <person name="Arakawa K."/>
        </authorList>
    </citation>
    <scope>NUCLEOTIDE SEQUENCE [LARGE SCALE GENOMIC DNA]</scope>
</reference>
<name>A0AAV4XNP4_CAEEX</name>
<evidence type="ECO:0000313" key="2">
    <source>
        <dbReference type="Proteomes" id="UP001054945"/>
    </source>
</evidence>
<organism evidence="1 2">
    <name type="scientific">Caerostris extrusa</name>
    <name type="common">Bark spider</name>
    <name type="synonym">Caerostris bankana</name>
    <dbReference type="NCBI Taxonomy" id="172846"/>
    <lineage>
        <taxon>Eukaryota</taxon>
        <taxon>Metazoa</taxon>
        <taxon>Ecdysozoa</taxon>
        <taxon>Arthropoda</taxon>
        <taxon>Chelicerata</taxon>
        <taxon>Arachnida</taxon>
        <taxon>Araneae</taxon>
        <taxon>Araneomorphae</taxon>
        <taxon>Entelegynae</taxon>
        <taxon>Araneoidea</taxon>
        <taxon>Araneidae</taxon>
        <taxon>Caerostris</taxon>
    </lineage>
</organism>